<dbReference type="AlphaFoldDB" id="A0A7W8CPK2"/>
<dbReference type="Gene3D" id="3.40.630.30">
    <property type="match status" value="1"/>
</dbReference>
<dbReference type="InterPro" id="IPR050644">
    <property type="entry name" value="PG_Glycine_Bridge_Synth"/>
</dbReference>
<evidence type="ECO:0000259" key="1">
    <source>
        <dbReference type="Pfam" id="PF13480"/>
    </source>
</evidence>
<keyword evidence="2" id="KW-0012">Acyltransferase</keyword>
<keyword evidence="2" id="KW-0808">Transferase</keyword>
<evidence type="ECO:0000313" key="3">
    <source>
        <dbReference type="Proteomes" id="UP000525923"/>
    </source>
</evidence>
<dbReference type="PANTHER" id="PTHR36174:SF1">
    <property type="entry name" value="LIPID II:GLYCINE GLYCYLTRANSFERASE"/>
    <property type="match status" value="1"/>
</dbReference>
<name>A0A7W8CPK2_9BACL</name>
<proteinExistence type="predicted"/>
<dbReference type="Pfam" id="PF13480">
    <property type="entry name" value="Acetyltransf_6"/>
    <property type="match status" value="1"/>
</dbReference>
<dbReference type="GO" id="GO:0016746">
    <property type="term" value="F:acyltransferase activity"/>
    <property type="evidence" value="ECO:0007669"/>
    <property type="project" value="UniProtKB-KW"/>
</dbReference>
<protein>
    <submittedName>
        <fullName evidence="2">Putative N-acyltransferase</fullName>
    </submittedName>
</protein>
<dbReference type="EMBL" id="JACHHE010000002">
    <property type="protein sequence ID" value="MBB5179280.1"/>
    <property type="molecule type" value="Genomic_DNA"/>
</dbReference>
<feature type="domain" description="BioF2-like acetyltransferase" evidence="1">
    <location>
        <begin position="148"/>
        <end position="285"/>
    </location>
</feature>
<accession>A0A7W8CPK2</accession>
<keyword evidence="3" id="KW-1185">Reference proteome</keyword>
<sequence>MAVMLTTLLSDIFFLPEWGKAYATQDLGESKVFEFATGYGHIYYQFVVRPIPIALGDVNYYDTITPFGQSGPVIISCAAGRRKELAAAFDAEFQKYCIANNIVSEYVRFNSCVKNAEDFKEIYSIDNRGITMYIDLSVGDYFLEEFKSSTRQQVRRALKNNVEIEYDYTGATIDEFHRLYEIMAKRNNIPNHYRFSKELLAESFSLLEGKQFIIYAKYEGQYISAAMYLHHGDFLHYHLSANDPEFFNVAGNSLVLNEGCRWGVENGKKQLHLGGATSDVLYRFKRGFTKTEPLDILTGKKVRNETIYNLLVDYNLSRGIIENPEHFPLYRG</sequence>
<reference evidence="2 3" key="1">
    <citation type="submission" date="2020-08" db="EMBL/GenBank/DDBJ databases">
        <title>Genomic Encyclopedia of Type Strains, Phase IV (KMG-IV): sequencing the most valuable type-strain genomes for metagenomic binning, comparative biology and taxonomic classification.</title>
        <authorList>
            <person name="Goeker M."/>
        </authorList>
    </citation>
    <scope>NUCLEOTIDE SEQUENCE [LARGE SCALE GENOMIC DNA]</scope>
    <source>
        <strain evidence="2 3">DSM 15895</strain>
    </source>
</reference>
<dbReference type="PANTHER" id="PTHR36174">
    <property type="entry name" value="LIPID II:GLYCINE GLYCYLTRANSFERASE"/>
    <property type="match status" value="1"/>
</dbReference>
<dbReference type="OrthoDB" id="9785911at2"/>
<gene>
    <name evidence="2" type="ORF">HNQ44_000704</name>
</gene>
<comment type="caution">
    <text evidence="2">The sequence shown here is derived from an EMBL/GenBank/DDBJ whole genome shotgun (WGS) entry which is preliminary data.</text>
</comment>
<evidence type="ECO:0000313" key="2">
    <source>
        <dbReference type="EMBL" id="MBB5179280.1"/>
    </source>
</evidence>
<dbReference type="RefSeq" id="WP_135504652.1">
    <property type="nucleotide sequence ID" value="NZ_JACHHE010000002.1"/>
</dbReference>
<organism evidence="2 3">
    <name type="scientific">Planococcus koreensis</name>
    <dbReference type="NCBI Taxonomy" id="112331"/>
    <lineage>
        <taxon>Bacteria</taxon>
        <taxon>Bacillati</taxon>
        <taxon>Bacillota</taxon>
        <taxon>Bacilli</taxon>
        <taxon>Bacillales</taxon>
        <taxon>Caryophanaceae</taxon>
        <taxon>Planococcus</taxon>
    </lineage>
</organism>
<dbReference type="InterPro" id="IPR038740">
    <property type="entry name" value="BioF2-like_GNAT_dom"/>
</dbReference>
<dbReference type="InterPro" id="IPR016181">
    <property type="entry name" value="Acyl_CoA_acyltransferase"/>
</dbReference>
<dbReference type="SUPFAM" id="SSF55729">
    <property type="entry name" value="Acyl-CoA N-acyltransferases (Nat)"/>
    <property type="match status" value="1"/>
</dbReference>
<dbReference type="Proteomes" id="UP000525923">
    <property type="component" value="Unassembled WGS sequence"/>
</dbReference>